<feature type="region of interest" description="Disordered" evidence="9">
    <location>
        <begin position="303"/>
        <end position="349"/>
    </location>
</feature>
<dbReference type="InterPro" id="IPR001005">
    <property type="entry name" value="SANT/Myb"/>
</dbReference>
<feature type="region of interest" description="Disordered" evidence="9">
    <location>
        <begin position="1"/>
        <end position="135"/>
    </location>
</feature>
<dbReference type="SUPFAM" id="SSF46689">
    <property type="entry name" value="Homeodomain-like"/>
    <property type="match status" value="2"/>
</dbReference>
<dbReference type="InterPro" id="IPR032451">
    <property type="entry name" value="SMARCC_C"/>
</dbReference>
<name>A0A2S4VFH4_9BASI</name>
<dbReference type="GO" id="GO:0008270">
    <property type="term" value="F:zinc ion binding"/>
    <property type="evidence" value="ECO:0007669"/>
    <property type="project" value="UniProtKB-KW"/>
</dbReference>
<dbReference type="VEuPathDB" id="FungiDB:PSHT_02049"/>
<evidence type="ECO:0000256" key="1">
    <source>
        <dbReference type="ARBA" id="ARBA00022723"/>
    </source>
</evidence>
<dbReference type="FunFam" id="1.10.10.10:FF:000020">
    <property type="entry name" value="SWI/SNF complex subunit SMARCC2 isoform c"/>
    <property type="match status" value="1"/>
</dbReference>
<evidence type="ECO:0000259" key="12">
    <source>
        <dbReference type="PROSITE" id="PS51293"/>
    </source>
</evidence>
<keyword evidence="7" id="KW-0539">Nucleus</keyword>
<comment type="caution">
    <text evidence="13">The sequence shown here is derived from an EMBL/GenBank/DDBJ whole genome shotgun (WGS) entry which is preliminary data.</text>
</comment>
<feature type="coiled-coil region" evidence="8">
    <location>
        <begin position="655"/>
        <end position="685"/>
    </location>
</feature>
<dbReference type="Proteomes" id="UP000239156">
    <property type="component" value="Unassembled WGS sequence"/>
</dbReference>
<evidence type="ECO:0000313" key="13">
    <source>
        <dbReference type="EMBL" id="POW08258.1"/>
    </source>
</evidence>
<evidence type="ECO:0000256" key="7">
    <source>
        <dbReference type="ARBA" id="ARBA00023242"/>
    </source>
</evidence>
<evidence type="ECO:0000256" key="8">
    <source>
        <dbReference type="SAM" id="Coils"/>
    </source>
</evidence>
<dbReference type="Gene3D" id="3.30.60.90">
    <property type="match status" value="1"/>
</dbReference>
<dbReference type="GO" id="GO:0016514">
    <property type="term" value="C:SWI/SNF complex"/>
    <property type="evidence" value="ECO:0007669"/>
    <property type="project" value="TreeGrafter"/>
</dbReference>
<feature type="compositionally biased region" description="Gly residues" evidence="9">
    <location>
        <begin position="755"/>
        <end position="768"/>
    </location>
</feature>
<keyword evidence="14" id="KW-1185">Reference proteome</keyword>
<dbReference type="EMBL" id="PKSL01000066">
    <property type="protein sequence ID" value="POW08258.1"/>
    <property type="molecule type" value="Genomic_DNA"/>
</dbReference>
<feature type="domain" description="SWIRM" evidence="11">
    <location>
        <begin position="160"/>
        <end position="257"/>
    </location>
</feature>
<dbReference type="GO" id="GO:0003677">
    <property type="term" value="F:DNA binding"/>
    <property type="evidence" value="ECO:0007669"/>
    <property type="project" value="UniProtKB-KW"/>
</dbReference>
<evidence type="ECO:0000256" key="5">
    <source>
        <dbReference type="ARBA" id="ARBA00023125"/>
    </source>
</evidence>
<dbReference type="Gene3D" id="1.10.10.60">
    <property type="entry name" value="Homeodomain-like"/>
    <property type="match status" value="1"/>
</dbReference>
<evidence type="ECO:0000256" key="6">
    <source>
        <dbReference type="ARBA" id="ARBA00023163"/>
    </source>
</evidence>
<keyword evidence="5" id="KW-0238">DNA-binding</keyword>
<dbReference type="SMART" id="SM00717">
    <property type="entry name" value="SANT"/>
    <property type="match status" value="1"/>
</dbReference>
<gene>
    <name evidence="13" type="ORF">PSTT_07697</name>
</gene>
<evidence type="ECO:0000259" key="10">
    <source>
        <dbReference type="PROSITE" id="PS50090"/>
    </source>
</evidence>
<dbReference type="GO" id="GO:0042393">
    <property type="term" value="F:histone binding"/>
    <property type="evidence" value="ECO:0007669"/>
    <property type="project" value="TreeGrafter"/>
</dbReference>
<protein>
    <submittedName>
        <fullName evidence="13">Uncharacterized protein</fullName>
    </submittedName>
</protein>
<keyword evidence="2" id="KW-0863">Zinc-finger</keyword>
<keyword evidence="4" id="KW-0805">Transcription regulation</keyword>
<evidence type="ECO:0000256" key="3">
    <source>
        <dbReference type="ARBA" id="ARBA00022833"/>
    </source>
</evidence>
<feature type="compositionally biased region" description="Polar residues" evidence="9">
    <location>
        <begin position="10"/>
        <end position="25"/>
    </location>
</feature>
<feature type="domain" description="Myb-like" evidence="10">
    <location>
        <begin position="423"/>
        <end position="468"/>
    </location>
</feature>
<feature type="compositionally biased region" description="Basic and acidic residues" evidence="9">
    <location>
        <begin position="47"/>
        <end position="59"/>
    </location>
</feature>
<evidence type="ECO:0000259" key="11">
    <source>
        <dbReference type="PROSITE" id="PS50934"/>
    </source>
</evidence>
<dbReference type="AlphaFoldDB" id="A0A2S4VFH4"/>
<feature type="region of interest" description="Disordered" evidence="9">
    <location>
        <begin position="748"/>
        <end position="768"/>
    </location>
</feature>
<evidence type="ECO:0000256" key="4">
    <source>
        <dbReference type="ARBA" id="ARBA00023015"/>
    </source>
</evidence>
<dbReference type="SMART" id="SM00291">
    <property type="entry name" value="ZnF_ZZ"/>
    <property type="match status" value="1"/>
</dbReference>
<dbReference type="Pfam" id="PF16495">
    <property type="entry name" value="SWIRM-assoc_1"/>
    <property type="match status" value="1"/>
</dbReference>
<accession>A0A2S4VFH4</accession>
<feature type="compositionally biased region" description="Basic and acidic residues" evidence="9">
    <location>
        <begin position="560"/>
        <end position="581"/>
    </location>
</feature>
<dbReference type="PROSITE" id="PS50090">
    <property type="entry name" value="MYB_LIKE"/>
    <property type="match status" value="1"/>
</dbReference>
<dbReference type="FunFam" id="1.10.10.60:FF:000014">
    <property type="entry name" value="SWI/SNF complex subunit SMARCC2 isoform C"/>
    <property type="match status" value="1"/>
</dbReference>
<keyword evidence="3" id="KW-0862">Zinc</keyword>
<dbReference type="InterPro" id="IPR007526">
    <property type="entry name" value="SWIRM"/>
</dbReference>
<feature type="domain" description="SANT" evidence="12">
    <location>
        <begin position="420"/>
        <end position="472"/>
    </location>
</feature>
<keyword evidence="1" id="KW-0479">Metal-binding</keyword>
<feature type="region of interest" description="Disordered" evidence="9">
    <location>
        <begin position="543"/>
        <end position="612"/>
    </location>
</feature>
<dbReference type="Pfam" id="PF04433">
    <property type="entry name" value="SWIRM"/>
    <property type="match status" value="1"/>
</dbReference>
<feature type="compositionally biased region" description="Polar residues" evidence="9">
    <location>
        <begin position="90"/>
        <end position="134"/>
    </location>
</feature>
<evidence type="ECO:0000256" key="2">
    <source>
        <dbReference type="ARBA" id="ARBA00022771"/>
    </source>
</evidence>
<dbReference type="InterPro" id="IPR000433">
    <property type="entry name" value="Znf_ZZ"/>
</dbReference>
<sequence>MTDHAHEHASQQQLQPGNLDSLGNDQNRKRASVEPVESGLNPAFDGGPEKRQRLDEIRRSSQVTGMLIDPASTEPSNQHRPFANPDRSPQLDSSMASNDPIQNHQSSLHQAPSGAEQDQQQHPSANNKDQTSKVAPNPLEQRKRLEEQAKQYLLAQTQAIIIPSYAAWFDLTKIHPLEKKSLPEFFNGRNRSKVPSIYKDYRDFIVNSYRLNPSEYLTVTACRRNLAGDVCAIMRVHAFLEQWGIINYQVCAYSPSFPSISLKTDATSSLQVDLDTRPTPVGPPFTGHFRVLLDTPRGFMPLHSGTVSRKTPASLSAPTGPTAPASATGTGSAPIQPPPPPPSAPSNIDLRKDLHANTTESGPPVIRCDVCGTDCSKISFHHTRVKTYDICANCYQEGRFGTHMNSAEFIKLERPSGVIPVDSKWTDQEILLLLEGLEMHSDDWEKIAQHVGGTKTKEECILQFLRMPIEDEFLRGSSSEINTNSILGLGKIPLSGAENPVLSVLSFLVGLVEPELVAEMAGKTVEKIKHDLRSKVLEIQEDSLRKSSTSIQQKPDDEETRVGTEDVLRMDGGETTVEKKAATSAEDVEGLPQNPSVSMDIDESHNANESTTNKRTAIEIAAAAFTSASAKALVLGSEDEIELGKLMETVTNQTIKKLEIKLNQFEKLESTLEIQRRNLDLWRQNLSLERQAVVKEILEFKKLQNSTAATNYGNLNIGEINNSLDSILDHQRSDQISGLPIQAVPVQPTDSNGDLGFGEGGQGTMNIR</sequence>
<dbReference type="InterPro" id="IPR017884">
    <property type="entry name" value="SANT_dom"/>
</dbReference>
<evidence type="ECO:0000256" key="9">
    <source>
        <dbReference type="SAM" id="MobiDB-lite"/>
    </source>
</evidence>
<reference evidence="13" key="1">
    <citation type="submission" date="2017-12" db="EMBL/GenBank/DDBJ databases">
        <title>Gene loss provides genomic basis for host adaptation in cereal stripe rust fungi.</title>
        <authorList>
            <person name="Xia C."/>
        </authorList>
    </citation>
    <scope>NUCLEOTIDE SEQUENCE [LARGE SCALE GENOMIC DNA]</scope>
    <source>
        <strain evidence="13">93-210</strain>
    </source>
</reference>
<dbReference type="SUPFAM" id="SSF57850">
    <property type="entry name" value="RING/U-box"/>
    <property type="match status" value="1"/>
</dbReference>
<keyword evidence="6" id="KW-0804">Transcription</keyword>
<dbReference type="InterPro" id="IPR043145">
    <property type="entry name" value="Znf_ZZ_sf"/>
</dbReference>
<feature type="compositionally biased region" description="Low complexity" evidence="9">
    <location>
        <begin position="311"/>
        <end position="334"/>
    </location>
</feature>
<dbReference type="PROSITE" id="PS51293">
    <property type="entry name" value="SANT"/>
    <property type="match status" value="1"/>
</dbReference>
<dbReference type="InterPro" id="IPR036388">
    <property type="entry name" value="WH-like_DNA-bd_sf"/>
</dbReference>
<dbReference type="Gene3D" id="1.10.10.10">
    <property type="entry name" value="Winged helix-like DNA-binding domain superfamily/Winged helix DNA-binding domain"/>
    <property type="match status" value="1"/>
</dbReference>
<dbReference type="PROSITE" id="PS50934">
    <property type="entry name" value="SWIRM"/>
    <property type="match status" value="1"/>
</dbReference>
<organism evidence="13 14">
    <name type="scientific">Puccinia striiformis</name>
    <dbReference type="NCBI Taxonomy" id="27350"/>
    <lineage>
        <taxon>Eukaryota</taxon>
        <taxon>Fungi</taxon>
        <taxon>Dikarya</taxon>
        <taxon>Basidiomycota</taxon>
        <taxon>Pucciniomycotina</taxon>
        <taxon>Pucciniomycetes</taxon>
        <taxon>Pucciniales</taxon>
        <taxon>Pucciniaceae</taxon>
        <taxon>Puccinia</taxon>
    </lineage>
</organism>
<dbReference type="Pfam" id="PF00249">
    <property type="entry name" value="Myb_DNA-binding"/>
    <property type="match status" value="1"/>
</dbReference>
<evidence type="ECO:0000313" key="14">
    <source>
        <dbReference type="Proteomes" id="UP000239156"/>
    </source>
</evidence>
<dbReference type="GO" id="GO:0006338">
    <property type="term" value="P:chromatin remodeling"/>
    <property type="evidence" value="ECO:0007669"/>
    <property type="project" value="UniProtKB-ARBA"/>
</dbReference>
<dbReference type="PANTHER" id="PTHR12802">
    <property type="entry name" value="SWI/SNF COMPLEX-RELATED"/>
    <property type="match status" value="1"/>
</dbReference>
<feature type="compositionally biased region" description="Pro residues" evidence="9">
    <location>
        <begin position="335"/>
        <end position="344"/>
    </location>
</feature>
<dbReference type="VEuPathDB" id="FungiDB:PSTT_07697"/>
<dbReference type="GO" id="GO:0045893">
    <property type="term" value="P:positive regulation of DNA-templated transcription"/>
    <property type="evidence" value="ECO:0007669"/>
    <property type="project" value="TreeGrafter"/>
</dbReference>
<proteinExistence type="predicted"/>
<dbReference type="InterPro" id="IPR009057">
    <property type="entry name" value="Homeodomain-like_sf"/>
</dbReference>
<dbReference type="PANTHER" id="PTHR12802:SF41">
    <property type="entry name" value="BRAHMA ASSOCIATED PROTEIN 155 KDA"/>
    <property type="match status" value="1"/>
</dbReference>
<keyword evidence="8" id="KW-0175">Coiled coil</keyword>